<name>A0ABZ0U595_9FIRM</name>
<sequence length="54" mass="6117">MPDFEEHQGDSVTHTIGTFRRHFGVATLVSLLRQEYLNAAIDYCSRNIVSFTDG</sequence>
<evidence type="ECO:0000313" key="2">
    <source>
        <dbReference type="Proteomes" id="UP001325248"/>
    </source>
</evidence>
<accession>A0ABZ0U595</accession>
<dbReference type="Proteomes" id="UP001325248">
    <property type="component" value="Chromosome"/>
</dbReference>
<dbReference type="EMBL" id="CP136422">
    <property type="protein sequence ID" value="WPX72388.1"/>
    <property type="molecule type" value="Genomic_DNA"/>
</dbReference>
<evidence type="ECO:0008006" key="3">
    <source>
        <dbReference type="Google" id="ProtNLM"/>
    </source>
</evidence>
<reference evidence="1" key="1">
    <citation type="submission" date="2023-10" db="EMBL/GenBank/DDBJ databases">
        <title>Genome sequence of Blautia coccoides DSM 935.</title>
        <authorList>
            <person name="Boeer T."/>
            <person name="Bengelsdorf F.R."/>
            <person name="Daniel R."/>
            <person name="Poehlein A."/>
        </authorList>
    </citation>
    <scope>NUCLEOTIDE SEQUENCE [LARGE SCALE GENOMIC DNA]</scope>
    <source>
        <strain evidence="1">DSM 935</strain>
    </source>
</reference>
<protein>
    <recommendedName>
        <fullName evidence="3">Transposase</fullName>
    </recommendedName>
</protein>
<proteinExistence type="predicted"/>
<gene>
    <name evidence="1" type="ORF">BLCOC_07240</name>
</gene>
<organism evidence="1 2">
    <name type="scientific">Blautia producta</name>
    <dbReference type="NCBI Taxonomy" id="33035"/>
    <lineage>
        <taxon>Bacteria</taxon>
        <taxon>Bacillati</taxon>
        <taxon>Bacillota</taxon>
        <taxon>Clostridia</taxon>
        <taxon>Lachnospirales</taxon>
        <taxon>Lachnospiraceae</taxon>
        <taxon>Blautia</taxon>
    </lineage>
</organism>
<evidence type="ECO:0000313" key="1">
    <source>
        <dbReference type="EMBL" id="WPX72388.1"/>
    </source>
</evidence>
<keyword evidence="2" id="KW-1185">Reference proteome</keyword>